<keyword evidence="7 11" id="KW-0418">Kinase</keyword>
<reference evidence="12" key="1">
    <citation type="submission" date="2017-02" db="EMBL/GenBank/DDBJ databases">
        <title>Draft Genome Sequence of the Salt Water Bacterium Oceanospirillum linum ATCC 11336.</title>
        <authorList>
            <person name="Trachtenberg A.M."/>
            <person name="Carney J.G."/>
            <person name="Linnane J.D."/>
            <person name="Rheaume B.A."/>
            <person name="Pitts N.L."/>
            <person name="Mykles D.L."/>
            <person name="Maclea K.S."/>
        </authorList>
    </citation>
    <scope>NUCLEOTIDE SEQUENCE [LARGE SCALE GENOMIC DNA]</scope>
    <source>
        <strain evidence="12">ATCC 11336</strain>
    </source>
</reference>
<dbReference type="InterPro" id="IPR027417">
    <property type="entry name" value="P-loop_NTPase"/>
</dbReference>
<dbReference type="Pfam" id="PF01202">
    <property type="entry name" value="SKI"/>
    <property type="match status" value="1"/>
</dbReference>
<evidence type="ECO:0000256" key="1">
    <source>
        <dbReference type="ARBA" id="ARBA00004842"/>
    </source>
</evidence>
<keyword evidence="11" id="KW-0963">Cytoplasm</keyword>
<dbReference type="Gene3D" id="3.40.50.300">
    <property type="entry name" value="P-loop containing nucleotide triphosphate hydrolases"/>
    <property type="match status" value="1"/>
</dbReference>
<evidence type="ECO:0000256" key="9">
    <source>
        <dbReference type="ARBA" id="ARBA00023141"/>
    </source>
</evidence>
<dbReference type="PANTHER" id="PTHR21087:SF16">
    <property type="entry name" value="SHIKIMATE KINASE 1, CHLOROPLASTIC"/>
    <property type="match status" value="1"/>
</dbReference>
<comment type="similarity">
    <text evidence="2 11">Belongs to the shikimate kinase family.</text>
</comment>
<dbReference type="SUPFAM" id="SSF52540">
    <property type="entry name" value="P-loop containing nucleoside triphosphate hydrolases"/>
    <property type="match status" value="1"/>
</dbReference>
<evidence type="ECO:0000256" key="6">
    <source>
        <dbReference type="ARBA" id="ARBA00022741"/>
    </source>
</evidence>
<dbReference type="PANTHER" id="PTHR21087">
    <property type="entry name" value="SHIKIMATE KINASE"/>
    <property type="match status" value="1"/>
</dbReference>
<comment type="catalytic activity">
    <reaction evidence="10 11">
        <text>shikimate + ATP = 3-phosphoshikimate + ADP + H(+)</text>
        <dbReference type="Rhea" id="RHEA:13121"/>
        <dbReference type="ChEBI" id="CHEBI:15378"/>
        <dbReference type="ChEBI" id="CHEBI:30616"/>
        <dbReference type="ChEBI" id="CHEBI:36208"/>
        <dbReference type="ChEBI" id="CHEBI:145989"/>
        <dbReference type="ChEBI" id="CHEBI:456216"/>
        <dbReference type="EC" id="2.7.1.71"/>
    </reaction>
</comment>
<feature type="binding site" evidence="11">
    <location>
        <begin position="14"/>
        <end position="19"/>
    </location>
    <ligand>
        <name>ATP</name>
        <dbReference type="ChEBI" id="CHEBI:30616"/>
    </ligand>
</feature>
<dbReference type="InterPro" id="IPR023000">
    <property type="entry name" value="Shikimate_kinase_CS"/>
</dbReference>
<evidence type="ECO:0000256" key="7">
    <source>
        <dbReference type="ARBA" id="ARBA00022777"/>
    </source>
</evidence>
<evidence type="ECO:0000256" key="2">
    <source>
        <dbReference type="ARBA" id="ARBA00006997"/>
    </source>
</evidence>
<evidence type="ECO:0000313" key="12">
    <source>
        <dbReference type="EMBL" id="OOV86111.1"/>
    </source>
</evidence>
<comment type="subunit">
    <text evidence="11">Monomer.</text>
</comment>
<dbReference type="UniPathway" id="UPA00053">
    <property type="reaction ID" value="UER00088"/>
</dbReference>
<keyword evidence="13" id="KW-1185">Reference proteome</keyword>
<dbReference type="GO" id="GO:0009423">
    <property type="term" value="P:chorismate biosynthetic process"/>
    <property type="evidence" value="ECO:0007669"/>
    <property type="project" value="UniProtKB-UniRule"/>
</dbReference>
<comment type="function">
    <text evidence="11">Catalyzes the specific phosphorylation of the 3-hydroxyl group of shikimic acid using ATP as a cosubstrate.</text>
</comment>
<dbReference type="GO" id="GO:0008652">
    <property type="term" value="P:amino acid biosynthetic process"/>
    <property type="evidence" value="ECO:0007669"/>
    <property type="project" value="UniProtKB-KW"/>
</dbReference>
<keyword evidence="4 11" id="KW-0028">Amino-acid biosynthesis</keyword>
<comment type="pathway">
    <text evidence="1 11">Metabolic intermediate biosynthesis; chorismate biosynthesis; chorismate from D-erythrose 4-phosphate and phosphoenolpyruvate: step 5/7.</text>
</comment>
<evidence type="ECO:0000256" key="11">
    <source>
        <dbReference type="HAMAP-Rule" id="MF_00109"/>
    </source>
</evidence>
<comment type="cofactor">
    <cofactor evidence="11">
        <name>Mg(2+)</name>
        <dbReference type="ChEBI" id="CHEBI:18420"/>
    </cofactor>
    <text evidence="11">Binds 1 Mg(2+) ion per subunit.</text>
</comment>
<feature type="binding site" evidence="11">
    <location>
        <position position="36"/>
    </location>
    <ligand>
        <name>substrate</name>
    </ligand>
</feature>
<dbReference type="GO" id="GO:0005524">
    <property type="term" value="F:ATP binding"/>
    <property type="evidence" value="ECO:0007669"/>
    <property type="project" value="UniProtKB-UniRule"/>
</dbReference>
<dbReference type="GO" id="GO:0000287">
    <property type="term" value="F:magnesium ion binding"/>
    <property type="evidence" value="ECO:0007669"/>
    <property type="project" value="UniProtKB-UniRule"/>
</dbReference>
<dbReference type="CDD" id="cd00464">
    <property type="entry name" value="SK"/>
    <property type="match status" value="1"/>
</dbReference>
<comment type="caution">
    <text evidence="12">The sequence shown here is derived from an EMBL/GenBank/DDBJ whole genome shotgun (WGS) entry which is preliminary data.</text>
</comment>
<dbReference type="EMBL" id="MTSD02000009">
    <property type="protein sequence ID" value="OOV86111.1"/>
    <property type="molecule type" value="Genomic_DNA"/>
</dbReference>
<protein>
    <recommendedName>
        <fullName evidence="3 11">Shikimate kinase</fullName>
        <shortName evidence="11">SK</shortName>
        <ecNumber evidence="3 11">2.7.1.71</ecNumber>
    </recommendedName>
</protein>
<dbReference type="AlphaFoldDB" id="A0A1T1H8B8"/>
<evidence type="ECO:0000256" key="3">
    <source>
        <dbReference type="ARBA" id="ARBA00012154"/>
    </source>
</evidence>
<evidence type="ECO:0000256" key="5">
    <source>
        <dbReference type="ARBA" id="ARBA00022679"/>
    </source>
</evidence>
<evidence type="ECO:0000313" key="13">
    <source>
        <dbReference type="Proteomes" id="UP000190064"/>
    </source>
</evidence>
<feature type="binding site" evidence="11">
    <location>
        <position position="83"/>
    </location>
    <ligand>
        <name>substrate</name>
    </ligand>
</feature>
<feature type="binding site" evidence="11">
    <location>
        <position position="121"/>
    </location>
    <ligand>
        <name>ATP</name>
        <dbReference type="ChEBI" id="CHEBI:30616"/>
    </ligand>
</feature>
<keyword evidence="8 11" id="KW-0067">ATP-binding</keyword>
<feature type="binding site" evidence="11">
    <location>
        <position position="157"/>
    </location>
    <ligand>
        <name>ATP</name>
        <dbReference type="ChEBI" id="CHEBI:30616"/>
    </ligand>
</feature>
<sequence length="173" mass="19547">MHYNHNIVLVGPMGAGKSTIGRLLATELGLPFFDSDREIETRSGANIPWIFDVEGEEGFRRRETQTIIELLQEEGPIVLATGGGAIMRPENRAAISQSSTVIYLHTTIEQQLQRTAKDKNRPLLQNDNPRMVLENLFAIRDPLYRETADLIIKTDRQAPKSVVRLITKKLKKL</sequence>
<organism evidence="12 13">
    <name type="scientific">Oceanospirillum linum</name>
    <dbReference type="NCBI Taxonomy" id="966"/>
    <lineage>
        <taxon>Bacteria</taxon>
        <taxon>Pseudomonadati</taxon>
        <taxon>Pseudomonadota</taxon>
        <taxon>Gammaproteobacteria</taxon>
        <taxon>Oceanospirillales</taxon>
        <taxon>Oceanospirillaceae</taxon>
        <taxon>Oceanospirillum</taxon>
    </lineage>
</organism>
<evidence type="ECO:0000256" key="4">
    <source>
        <dbReference type="ARBA" id="ARBA00022605"/>
    </source>
</evidence>
<dbReference type="STRING" id="966.BTA35_0215370"/>
<keyword evidence="11" id="KW-0479">Metal-binding</keyword>
<comment type="subcellular location">
    <subcellularLocation>
        <location evidence="11">Cytoplasm</location>
    </subcellularLocation>
</comment>
<feature type="binding site" evidence="11">
    <location>
        <position position="140"/>
    </location>
    <ligand>
        <name>substrate</name>
    </ligand>
</feature>
<keyword evidence="5 11" id="KW-0808">Transferase</keyword>
<dbReference type="HAMAP" id="MF_00109">
    <property type="entry name" value="Shikimate_kinase"/>
    <property type="match status" value="1"/>
</dbReference>
<keyword evidence="9 11" id="KW-0057">Aromatic amino acid biosynthesis</keyword>
<dbReference type="GO" id="GO:0009073">
    <property type="term" value="P:aromatic amino acid family biosynthetic process"/>
    <property type="evidence" value="ECO:0007669"/>
    <property type="project" value="UniProtKB-KW"/>
</dbReference>
<dbReference type="PROSITE" id="PS01128">
    <property type="entry name" value="SHIKIMATE_KINASE"/>
    <property type="match status" value="1"/>
</dbReference>
<keyword evidence="6 11" id="KW-0547">Nucleotide-binding</keyword>
<dbReference type="InterPro" id="IPR000623">
    <property type="entry name" value="Shikimate_kinase/TSH1"/>
</dbReference>
<dbReference type="GO" id="GO:0005829">
    <property type="term" value="C:cytosol"/>
    <property type="evidence" value="ECO:0007669"/>
    <property type="project" value="TreeGrafter"/>
</dbReference>
<dbReference type="RefSeq" id="WP_078320691.1">
    <property type="nucleotide sequence ID" value="NZ_FXTS01000010.1"/>
</dbReference>
<dbReference type="EC" id="2.7.1.71" evidence="3 11"/>
<dbReference type="NCBIfam" id="NF003456">
    <property type="entry name" value="PRK05057.1"/>
    <property type="match status" value="1"/>
</dbReference>
<evidence type="ECO:0000256" key="8">
    <source>
        <dbReference type="ARBA" id="ARBA00022840"/>
    </source>
</evidence>
<feature type="binding site" evidence="11">
    <location>
        <position position="18"/>
    </location>
    <ligand>
        <name>Mg(2+)</name>
        <dbReference type="ChEBI" id="CHEBI:18420"/>
    </ligand>
</feature>
<dbReference type="GO" id="GO:0004765">
    <property type="term" value="F:shikimate kinase activity"/>
    <property type="evidence" value="ECO:0007669"/>
    <property type="project" value="UniProtKB-UniRule"/>
</dbReference>
<proteinExistence type="inferred from homology"/>
<name>A0A1T1H8B8_OCELI</name>
<dbReference type="Proteomes" id="UP000190064">
    <property type="component" value="Unassembled WGS sequence"/>
</dbReference>
<feature type="binding site" evidence="11">
    <location>
        <position position="60"/>
    </location>
    <ligand>
        <name>substrate</name>
    </ligand>
</feature>
<dbReference type="PRINTS" id="PR01100">
    <property type="entry name" value="SHIKIMTKNASE"/>
</dbReference>
<keyword evidence="11" id="KW-0460">Magnesium</keyword>
<dbReference type="InterPro" id="IPR031322">
    <property type="entry name" value="Shikimate/glucono_kinase"/>
</dbReference>
<gene>
    <name evidence="11" type="primary">aroK</name>
    <name evidence="12" type="ORF">BTA35_0215370</name>
</gene>
<accession>A0A1T1H8B8</accession>
<evidence type="ECO:0000256" key="10">
    <source>
        <dbReference type="ARBA" id="ARBA00048567"/>
    </source>
</evidence>